<accession>A0A914D013</accession>
<protein>
    <submittedName>
        <fullName evidence="2">Uncharacterized protein</fullName>
    </submittedName>
</protein>
<organism evidence="1 2">
    <name type="scientific">Acrobeloides nanus</name>
    <dbReference type="NCBI Taxonomy" id="290746"/>
    <lineage>
        <taxon>Eukaryota</taxon>
        <taxon>Metazoa</taxon>
        <taxon>Ecdysozoa</taxon>
        <taxon>Nematoda</taxon>
        <taxon>Chromadorea</taxon>
        <taxon>Rhabditida</taxon>
        <taxon>Tylenchina</taxon>
        <taxon>Cephalobomorpha</taxon>
        <taxon>Cephaloboidea</taxon>
        <taxon>Cephalobidae</taxon>
        <taxon>Acrobeloides</taxon>
    </lineage>
</organism>
<dbReference type="Proteomes" id="UP000887540">
    <property type="component" value="Unplaced"/>
</dbReference>
<dbReference type="WBParaSite" id="ACRNAN_scaffold16280.g10711.t1">
    <property type="protein sequence ID" value="ACRNAN_scaffold16280.g10711.t1"/>
    <property type="gene ID" value="ACRNAN_scaffold16280.g10711"/>
</dbReference>
<evidence type="ECO:0000313" key="2">
    <source>
        <dbReference type="WBParaSite" id="ACRNAN_scaffold16280.g10711.t1"/>
    </source>
</evidence>
<keyword evidence="1" id="KW-1185">Reference proteome</keyword>
<name>A0A914D013_9BILA</name>
<evidence type="ECO:0000313" key="1">
    <source>
        <dbReference type="Proteomes" id="UP000887540"/>
    </source>
</evidence>
<sequence>IKNQGLG</sequence>
<reference evidence="2" key="1">
    <citation type="submission" date="2022-11" db="UniProtKB">
        <authorList>
            <consortium name="WormBaseParasite"/>
        </authorList>
    </citation>
    <scope>IDENTIFICATION</scope>
</reference>
<proteinExistence type="predicted"/>